<dbReference type="GO" id="GO:0035721">
    <property type="term" value="P:intraciliary retrograde transport"/>
    <property type="evidence" value="ECO:0007669"/>
    <property type="project" value="TreeGrafter"/>
</dbReference>
<dbReference type="GO" id="GO:0061512">
    <property type="term" value="P:protein localization to cilium"/>
    <property type="evidence" value="ECO:0007669"/>
    <property type="project" value="TreeGrafter"/>
</dbReference>
<dbReference type="FunFam" id="1.25.40.10:FF:000376">
    <property type="entry name" value="tetratricopeptide repeat protein 21B isoform X2"/>
    <property type="match status" value="1"/>
</dbReference>
<dbReference type="InterPro" id="IPR040364">
    <property type="entry name" value="TTC21A/TTC21B"/>
</dbReference>
<dbReference type="InterPro" id="IPR056832">
    <property type="entry name" value="ARM_TT21_2nd"/>
</dbReference>
<feature type="repeat" description="TPR" evidence="4">
    <location>
        <begin position="930"/>
        <end position="963"/>
    </location>
</feature>
<sequence length="1294" mass="148747">MDSQALKTLINYYCQERYFHHVLLVASEGIKRYGSDPVFRFYHAYGTLMEGKTQEALREFEAIKNKHDVSLCSLIALIHAHKMSPNPDREAILESDAIMKEQRKGAGPKALYHAGLFLWHIGRHDKAREYVDRMIKMSNGSKEGQVLRAWLDITRGKEPYTKKALRYFEEGLQDGNDIFALLGKAQCLEMRQNYSGALETVNQIIMNFPSFLPAFVEKMKLQLALQDWDQTVETAQRLIFQDNQNVEGLRMLALYYLCREGDLEKAATKLENLENALDVMEPQNAQLFYRITIAFSRTCGRSELILQKTQTLLEKAFSLTPQQSEFAAELGYQKILQGNVKEAWKWYKTAMTLDETSVSALIGLIQCQLIEGQLQEADQQLEFLSEIQQSIGKSAELTYLHAVLAMKKNKRQEEVINLLNDVLDTHFSHLEDLPLGIQYFEKLNPDFLLEIITEYLNFCPMQKRLSFWKLKALSVSLILSAKVSGDIEAAYNNLQHCLEHSPSYADAHLLMAQVYLSQEKFRLCSQSLELCLSYNFKVRDYPLYHLIKAQSQKKMGEIAEAIKTLHMAMNLPGMRIGASSKSKYRNTEVDASHRLSIFLELVEVHRLNGEQHEAAKVLQDAIHEFSGTSEELRVTIANVDLALAQGDVERALSMLRNVTAEQPYFVEAKEKMAAIYLKHRKEKMLYITCYREIAERMPSPRSFLLLGDAYMNIQEPEEAIVAYEQALNQNPKDGTLASKIGKALVKTHNYSKAITYYEAALKSGQQNYLCYDLAELLLKLKWYDKAEKVLQHALAHEPVNELSALMEDGRSHILLAKVYSKVDRPDDAVASLQQARELQARVLKRVQMEQPDAVPAQKHLAAEICAEIAKHSVAQRDYEKAIKFYREALVHCETDNKIMLELARLYLAQDDPDACLRHCALLLQSDQDNEAATMMMADLMFRKQDYEQAVFHLQQLLERKPDNYMTLSRLIDFLRRCGKLEDVPRFFLMAEKRNSRAKLEPGFQYCKGLYLWYTGEPNDALRHFNKARKDSDWGQNALYNMIEICLNPDNETIGGEVFENLDGDLGNSTEKQESVQLAVRTAEKLLKELKPQTIQGHVQLRIMENYCLMATKQKSNVEQALNTFTEIATSEKDHIPALLGMATAYMILKQTPRARNQLKRIAKMNWNPIDAEDFERSWLLLADIYIQSAKYDMAEELLKRCLRHNRSCCKAYEYMGYIMEKEQAYTDAALNYEMAWKQGNQTNPAVGYKLAFNYLKAKRFVDAIDICHQVLEAHPSYPKIRKDILDKARTSLRP</sequence>
<feature type="domain" description="Tetratricopeptide repeat protein 21A/21B fourth ARM" evidence="9">
    <location>
        <begin position="736"/>
        <end position="889"/>
    </location>
</feature>
<dbReference type="InterPro" id="IPR056836">
    <property type="entry name" value="ARM_TT21_4th"/>
</dbReference>
<dbReference type="SUPFAM" id="SSF48452">
    <property type="entry name" value="TPR-like"/>
    <property type="match status" value="5"/>
</dbReference>
<dbReference type="FunFam" id="1.25.40.10:FF:000245">
    <property type="entry name" value="Tetratricopeptide repeat domain 21B"/>
    <property type="match status" value="1"/>
</dbReference>
<dbReference type="Pfam" id="PF25064">
    <property type="entry name" value="ARM_TT21_5th"/>
    <property type="match status" value="1"/>
</dbReference>
<protein>
    <submittedName>
        <fullName evidence="10">Tetratricopeptide repeat protein 21B</fullName>
    </submittedName>
</protein>
<keyword evidence="2" id="KW-0677">Repeat</keyword>
<feature type="domain" description="Tetratricopeptide repeat protein 21A/21B C-terminal ARM" evidence="7">
    <location>
        <begin position="1081"/>
        <end position="1289"/>
    </location>
</feature>
<comment type="caution">
    <text evidence="10">The sequence shown here is derived from an EMBL/GenBank/DDBJ whole genome shotgun (WGS) entry which is preliminary data.</text>
</comment>
<evidence type="ECO:0000259" key="5">
    <source>
        <dbReference type="Pfam" id="PF25060"/>
    </source>
</evidence>
<evidence type="ECO:0000259" key="8">
    <source>
        <dbReference type="Pfam" id="PF25064"/>
    </source>
</evidence>
<dbReference type="FunFam" id="1.25.40.10:FF:000219">
    <property type="entry name" value="Tetratricopeptide repeat domain 21B"/>
    <property type="match status" value="1"/>
</dbReference>
<dbReference type="EMBL" id="JWIN03000005">
    <property type="protein sequence ID" value="KAB1278606.1"/>
    <property type="molecule type" value="Genomic_DNA"/>
</dbReference>
<dbReference type="GO" id="GO:0030991">
    <property type="term" value="C:intraciliary transport particle A"/>
    <property type="evidence" value="ECO:0007669"/>
    <property type="project" value="TreeGrafter"/>
</dbReference>
<evidence type="ECO:0000313" key="10">
    <source>
        <dbReference type="EMBL" id="KAB1278606.1"/>
    </source>
</evidence>
<dbReference type="SUPFAM" id="SSF81901">
    <property type="entry name" value="HCP-like"/>
    <property type="match status" value="1"/>
</dbReference>
<dbReference type="PANTHER" id="PTHR14699:SF1">
    <property type="entry name" value="TETRATRICOPEPTIDE REPEAT PROTEIN 21B"/>
    <property type="match status" value="1"/>
</dbReference>
<accession>A0A5N4E6F7</accession>
<keyword evidence="3 4" id="KW-0802">TPR repeat</keyword>
<dbReference type="InterPro" id="IPR056833">
    <property type="entry name" value="ARM_TT21_N"/>
</dbReference>
<dbReference type="Pfam" id="PF13181">
    <property type="entry name" value="TPR_8"/>
    <property type="match status" value="1"/>
</dbReference>
<evidence type="ECO:0000256" key="2">
    <source>
        <dbReference type="ARBA" id="ARBA00022737"/>
    </source>
</evidence>
<evidence type="ECO:0000313" key="11">
    <source>
        <dbReference type="Proteomes" id="UP000299084"/>
    </source>
</evidence>
<feature type="domain" description="Tetratricopeptide repeat protein 21A/21B N-terminal ARM repeat" evidence="6">
    <location>
        <begin position="10"/>
        <end position="232"/>
    </location>
</feature>
<dbReference type="InterPro" id="IPR019734">
    <property type="entry name" value="TPR_rpt"/>
</dbReference>
<feature type="domain" description="Tetratricopeptide repeat protein 21A/21B fifth ARM repeats" evidence="8">
    <location>
        <begin position="930"/>
        <end position="1046"/>
    </location>
</feature>
<dbReference type="Pfam" id="PF25060">
    <property type="entry name" value="ARM_TT21_2nd"/>
    <property type="match status" value="2"/>
</dbReference>
<evidence type="ECO:0000256" key="1">
    <source>
        <dbReference type="ARBA" id="ARBA00010935"/>
    </source>
</evidence>
<dbReference type="InterPro" id="IPR011990">
    <property type="entry name" value="TPR-like_helical_dom_sf"/>
</dbReference>
<comment type="similarity">
    <text evidence="1">Belongs to the TTC21 family.</text>
</comment>
<dbReference type="Pfam" id="PF25058">
    <property type="entry name" value="ARM_TT21"/>
    <property type="match status" value="1"/>
</dbReference>
<dbReference type="Pfam" id="PF25062">
    <property type="entry name" value="ARM_TT21_N"/>
    <property type="match status" value="1"/>
</dbReference>
<dbReference type="GO" id="GO:0005929">
    <property type="term" value="C:cilium"/>
    <property type="evidence" value="ECO:0007669"/>
    <property type="project" value="GOC"/>
</dbReference>
<dbReference type="Pfam" id="PF25068">
    <property type="entry name" value="ARM_TT21_4th"/>
    <property type="match status" value="1"/>
</dbReference>
<evidence type="ECO:0000259" key="9">
    <source>
        <dbReference type="Pfam" id="PF25068"/>
    </source>
</evidence>
<gene>
    <name evidence="10" type="ORF">Cadr_000006902</name>
</gene>
<dbReference type="PANTHER" id="PTHR14699">
    <property type="entry name" value="STI2 PROTEIN-RELATED"/>
    <property type="match status" value="1"/>
</dbReference>
<dbReference type="InterPro" id="IPR056834">
    <property type="entry name" value="ARM_TT21_C"/>
</dbReference>
<dbReference type="Proteomes" id="UP000299084">
    <property type="component" value="Unassembled WGS sequence"/>
</dbReference>
<evidence type="ECO:0000256" key="3">
    <source>
        <dbReference type="ARBA" id="ARBA00022803"/>
    </source>
</evidence>
<dbReference type="SMART" id="SM00028">
    <property type="entry name" value="TPR"/>
    <property type="match status" value="16"/>
</dbReference>
<reference evidence="10 11" key="1">
    <citation type="journal article" date="2019" name="Mol. Ecol. Resour.">
        <title>Improving Illumina assemblies with Hi-C and long reads: an example with the North African dromedary.</title>
        <authorList>
            <person name="Elbers J.P."/>
            <person name="Rogers M.F."/>
            <person name="Perelman P.L."/>
            <person name="Proskuryakova A.A."/>
            <person name="Serdyukova N.A."/>
            <person name="Johnson W.E."/>
            <person name="Horin P."/>
            <person name="Corander J."/>
            <person name="Murphy D."/>
            <person name="Burger P.A."/>
        </authorList>
    </citation>
    <scope>NUCLEOTIDE SEQUENCE [LARGE SCALE GENOMIC DNA]</scope>
    <source>
        <strain evidence="10">Drom800</strain>
        <tissue evidence="10">Blood</tissue>
    </source>
</reference>
<proteinExistence type="inferred from homology"/>
<dbReference type="Pfam" id="PF25063">
    <property type="entry name" value="ARM_TT21_C"/>
    <property type="match status" value="1"/>
</dbReference>
<dbReference type="InterPro" id="IPR056835">
    <property type="entry name" value="ARM_TT21_5th"/>
</dbReference>
<evidence type="ECO:0000259" key="7">
    <source>
        <dbReference type="Pfam" id="PF25063"/>
    </source>
</evidence>
<dbReference type="Gene3D" id="1.25.40.10">
    <property type="entry name" value="Tetratricopeptide repeat domain"/>
    <property type="match status" value="6"/>
</dbReference>
<feature type="domain" description="Tetratricopeptide repeat protein 21A/21B second ARM" evidence="5">
    <location>
        <begin position="269"/>
        <end position="462"/>
    </location>
</feature>
<dbReference type="FunFam" id="1.25.40.10:FF:000492">
    <property type="entry name" value="Tetratricopeptide repeat domain 21B"/>
    <property type="match status" value="1"/>
</dbReference>
<keyword evidence="11" id="KW-1185">Reference proteome</keyword>
<feature type="domain" description="Tetratricopeptide repeat protein 21A/21B second ARM" evidence="5">
    <location>
        <begin position="483"/>
        <end position="518"/>
    </location>
</feature>
<evidence type="ECO:0000256" key="4">
    <source>
        <dbReference type="PROSITE-ProRule" id="PRU00339"/>
    </source>
</evidence>
<evidence type="ECO:0000259" key="6">
    <source>
        <dbReference type="Pfam" id="PF25062"/>
    </source>
</evidence>
<organism evidence="10 11">
    <name type="scientific">Camelus dromedarius</name>
    <name type="common">Dromedary</name>
    <name type="synonym">Arabian camel</name>
    <dbReference type="NCBI Taxonomy" id="9838"/>
    <lineage>
        <taxon>Eukaryota</taxon>
        <taxon>Metazoa</taxon>
        <taxon>Chordata</taxon>
        <taxon>Craniata</taxon>
        <taxon>Vertebrata</taxon>
        <taxon>Euteleostomi</taxon>
        <taxon>Mammalia</taxon>
        <taxon>Eutheria</taxon>
        <taxon>Laurasiatheria</taxon>
        <taxon>Artiodactyla</taxon>
        <taxon>Tylopoda</taxon>
        <taxon>Camelidae</taxon>
        <taxon>Camelus</taxon>
    </lineage>
</organism>
<feature type="repeat" description="TPR" evidence="4">
    <location>
        <begin position="700"/>
        <end position="733"/>
    </location>
</feature>
<dbReference type="PROSITE" id="PS50005">
    <property type="entry name" value="TPR"/>
    <property type="match status" value="2"/>
</dbReference>
<name>A0A5N4E6F7_CAMDR</name>